<accession>A0ABT9FDB9</accession>
<organism evidence="7 8">
    <name type="scientific">Pseudoalteromonas marina</name>
    <dbReference type="NCBI Taxonomy" id="267375"/>
    <lineage>
        <taxon>Bacteria</taxon>
        <taxon>Pseudomonadati</taxon>
        <taxon>Pseudomonadota</taxon>
        <taxon>Gammaproteobacteria</taxon>
        <taxon>Alteromonadales</taxon>
        <taxon>Pseudoalteromonadaceae</taxon>
        <taxon>Pseudoalteromonas</taxon>
    </lineage>
</organism>
<feature type="transmembrane region" description="Helical" evidence="6">
    <location>
        <begin position="177"/>
        <end position="197"/>
    </location>
</feature>
<evidence type="ECO:0000256" key="4">
    <source>
        <dbReference type="ARBA" id="ARBA00022989"/>
    </source>
</evidence>
<feature type="transmembrane region" description="Helical" evidence="6">
    <location>
        <begin position="259"/>
        <end position="278"/>
    </location>
</feature>
<sequence length="412" mass="46414">MLNKLFSSAFLLMLSTLIAKGFILILNILIARYTSKDTYGTFAFLRSTINLFETTFSSAVNPFAVKESSKENSSKVSVLAYGVFYAFTALIISTSCLLLWASSQLIGSLSSFDFLTLQIVLTVVILISLTLLNGYSISVYIGKGIYKVIFFSTVISIVLSTAVIFYTYEDINVEIALFYMLIYQLTDLTVKVCNALINHTHIIKNIEYDVLFQKTKGVLNTVKPVIVGSAINAFVFWFVRYVTANSENGFVALAEFDVSFQMFMICSILLNIICNIVLRNLTKLHESGSNLKQLLSYAMQYMSLSCLLFVSVGYFLYDYFLLLYGDKYTADLFLEVTLICLFYSVALAFNRVMVVMNKTYQLFYVALTSAIVMGAYILTVTASAESLAISFSVYYLTSCVVYLYIFKYRLIK</sequence>
<keyword evidence="8" id="KW-1185">Reference proteome</keyword>
<evidence type="ECO:0000256" key="2">
    <source>
        <dbReference type="ARBA" id="ARBA00022475"/>
    </source>
</evidence>
<feature type="transmembrane region" description="Helical" evidence="6">
    <location>
        <begin position="6"/>
        <end position="30"/>
    </location>
</feature>
<comment type="caution">
    <text evidence="7">The sequence shown here is derived from an EMBL/GenBank/DDBJ whole genome shotgun (WGS) entry which is preliminary data.</text>
</comment>
<comment type="subcellular location">
    <subcellularLocation>
        <location evidence="1">Cell membrane</location>
        <topology evidence="1">Multi-pass membrane protein</topology>
    </subcellularLocation>
</comment>
<feature type="transmembrane region" description="Helical" evidence="6">
    <location>
        <begin position="144"/>
        <end position="165"/>
    </location>
</feature>
<protein>
    <recommendedName>
        <fullName evidence="9">Polysaccharide biosynthesis protein</fullName>
    </recommendedName>
</protein>
<dbReference type="PANTHER" id="PTHR30250">
    <property type="entry name" value="PST FAMILY PREDICTED COLANIC ACID TRANSPORTER"/>
    <property type="match status" value="1"/>
</dbReference>
<feature type="transmembrane region" description="Helical" evidence="6">
    <location>
        <begin position="332"/>
        <end position="350"/>
    </location>
</feature>
<feature type="transmembrane region" description="Helical" evidence="6">
    <location>
        <begin position="362"/>
        <end position="381"/>
    </location>
</feature>
<feature type="transmembrane region" description="Helical" evidence="6">
    <location>
        <begin position="114"/>
        <end position="132"/>
    </location>
</feature>
<dbReference type="RefSeq" id="WP_305471929.1">
    <property type="nucleotide sequence ID" value="NZ_JAUYVT010000006.1"/>
</dbReference>
<evidence type="ECO:0000256" key="6">
    <source>
        <dbReference type="SAM" id="Phobius"/>
    </source>
</evidence>
<evidence type="ECO:0000256" key="3">
    <source>
        <dbReference type="ARBA" id="ARBA00022692"/>
    </source>
</evidence>
<evidence type="ECO:0000313" key="7">
    <source>
        <dbReference type="EMBL" id="MDP2564782.1"/>
    </source>
</evidence>
<keyword evidence="4 6" id="KW-1133">Transmembrane helix</keyword>
<name>A0ABT9FDB9_9GAMM</name>
<feature type="transmembrane region" description="Helical" evidence="6">
    <location>
        <begin position="78"/>
        <end position="102"/>
    </location>
</feature>
<reference evidence="7" key="1">
    <citation type="submission" date="2023-07" db="EMBL/GenBank/DDBJ databases">
        <title>Genome content predicts the carbon catabolic preferences of heterotrophic bacteria.</title>
        <authorList>
            <person name="Gralka M."/>
        </authorList>
    </citation>
    <scope>NUCLEOTIDE SEQUENCE</scope>
    <source>
        <strain evidence="7">4G09</strain>
    </source>
</reference>
<dbReference type="Proteomes" id="UP001177212">
    <property type="component" value="Unassembled WGS sequence"/>
</dbReference>
<evidence type="ECO:0008006" key="9">
    <source>
        <dbReference type="Google" id="ProtNLM"/>
    </source>
</evidence>
<keyword evidence="2" id="KW-1003">Cell membrane</keyword>
<feature type="transmembrane region" description="Helical" evidence="6">
    <location>
        <begin position="387"/>
        <end position="406"/>
    </location>
</feature>
<dbReference type="PANTHER" id="PTHR30250:SF11">
    <property type="entry name" value="O-ANTIGEN TRANSPORTER-RELATED"/>
    <property type="match status" value="1"/>
</dbReference>
<keyword evidence="3 6" id="KW-0812">Transmembrane</keyword>
<proteinExistence type="predicted"/>
<keyword evidence="5 6" id="KW-0472">Membrane</keyword>
<feature type="transmembrane region" description="Helical" evidence="6">
    <location>
        <begin position="299"/>
        <end position="320"/>
    </location>
</feature>
<gene>
    <name evidence="7" type="ORF">Q8W34_09055</name>
</gene>
<evidence type="ECO:0000256" key="5">
    <source>
        <dbReference type="ARBA" id="ARBA00023136"/>
    </source>
</evidence>
<feature type="transmembrane region" description="Helical" evidence="6">
    <location>
        <begin position="218"/>
        <end position="239"/>
    </location>
</feature>
<dbReference type="EMBL" id="JAUYVT010000006">
    <property type="protein sequence ID" value="MDP2564782.1"/>
    <property type="molecule type" value="Genomic_DNA"/>
</dbReference>
<evidence type="ECO:0000313" key="8">
    <source>
        <dbReference type="Proteomes" id="UP001177212"/>
    </source>
</evidence>
<dbReference type="InterPro" id="IPR050833">
    <property type="entry name" value="Poly_Biosynth_Transport"/>
</dbReference>
<evidence type="ECO:0000256" key="1">
    <source>
        <dbReference type="ARBA" id="ARBA00004651"/>
    </source>
</evidence>